<gene>
    <name evidence="2" type="ORF">F8O01_01165</name>
</gene>
<reference evidence="2 3" key="1">
    <citation type="submission" date="2019-09" db="EMBL/GenBank/DDBJ databases">
        <title>Phylogeny of genus Pseudoclavibacter and closely related genus.</title>
        <authorList>
            <person name="Li Y."/>
        </authorList>
    </citation>
    <scope>NUCLEOTIDE SEQUENCE [LARGE SCALE GENOMIC DNA]</scope>
    <source>
        <strain evidence="2 3">DSM 23821</strain>
    </source>
</reference>
<dbReference type="Proteomes" id="UP000467240">
    <property type="component" value="Unassembled WGS sequence"/>
</dbReference>
<dbReference type="SUPFAM" id="SSF55781">
    <property type="entry name" value="GAF domain-like"/>
    <property type="match status" value="1"/>
</dbReference>
<organism evidence="2 3">
    <name type="scientific">Pseudoclavibacter chungangensis</name>
    <dbReference type="NCBI Taxonomy" id="587635"/>
    <lineage>
        <taxon>Bacteria</taxon>
        <taxon>Bacillati</taxon>
        <taxon>Actinomycetota</taxon>
        <taxon>Actinomycetes</taxon>
        <taxon>Micrococcales</taxon>
        <taxon>Microbacteriaceae</taxon>
        <taxon>Pseudoclavibacter</taxon>
    </lineage>
</organism>
<dbReference type="Gene3D" id="3.30.450.40">
    <property type="match status" value="1"/>
</dbReference>
<evidence type="ECO:0000313" key="2">
    <source>
        <dbReference type="EMBL" id="KAB1662583.1"/>
    </source>
</evidence>
<protein>
    <submittedName>
        <fullName evidence="2">GAF domain-containing protein</fullName>
    </submittedName>
</protein>
<keyword evidence="1" id="KW-0472">Membrane</keyword>
<comment type="caution">
    <text evidence="2">The sequence shown here is derived from an EMBL/GenBank/DDBJ whole genome shotgun (WGS) entry which is preliminary data.</text>
</comment>
<sequence length="262" mass="28966">MIRLLRSFVETLPWLLPTIGSLLVAWANGNPWGITCGIVLVIAAAVPVAVAANRRQAREALDLTEDARERMIGEYGAEVLREAAMLEGQKRSDRQKRADAAIPQLLGRVIDKVYGDRDDLRLVFFRVGTEGLSFTVDASWGRRDSSREFEAGAARTEAQIQRLHDDSGFFLCRDTSELPSELDAAGRSYRSFVSVPIRSDRYGFGMISLDSTRVGGLTARDGEMMELVAAMLSFYLSLAQRGKQERRGRDATGRSEDDIGSS</sequence>
<proteinExistence type="predicted"/>
<feature type="transmembrane region" description="Helical" evidence="1">
    <location>
        <begin position="7"/>
        <end position="26"/>
    </location>
</feature>
<dbReference type="RefSeq" id="WP_158039016.1">
    <property type="nucleotide sequence ID" value="NZ_JACCFV010000001.1"/>
</dbReference>
<dbReference type="AlphaFoldDB" id="A0A7J5C287"/>
<keyword evidence="1" id="KW-0812">Transmembrane</keyword>
<dbReference type="InterPro" id="IPR029016">
    <property type="entry name" value="GAF-like_dom_sf"/>
</dbReference>
<name>A0A7J5C287_9MICO</name>
<feature type="transmembrane region" description="Helical" evidence="1">
    <location>
        <begin position="32"/>
        <end position="52"/>
    </location>
</feature>
<evidence type="ECO:0000256" key="1">
    <source>
        <dbReference type="SAM" id="Phobius"/>
    </source>
</evidence>
<evidence type="ECO:0000313" key="3">
    <source>
        <dbReference type="Proteomes" id="UP000467240"/>
    </source>
</evidence>
<accession>A0A7J5C287</accession>
<keyword evidence="3" id="KW-1185">Reference proteome</keyword>
<dbReference type="EMBL" id="WBJZ01000001">
    <property type="protein sequence ID" value="KAB1662583.1"/>
    <property type="molecule type" value="Genomic_DNA"/>
</dbReference>
<dbReference type="OrthoDB" id="5018303at2"/>
<keyword evidence="1" id="KW-1133">Transmembrane helix</keyword>